<keyword evidence="1" id="KW-0175">Coiled coil</keyword>
<sequence>MGDVTDEIEHRLAGAARALREYQMVTAWVAELGRRQEASAAELGSLSEASDAEQRDVKRLEGVSFTRILVSLRGARDDALARERAEADAAGYRVTQAQARLAVLRQEYDAARARLARLSGAPQDYAAALDFKEAHLRGSTDPRGARLLRLAEERGWLGAELREVGEALTAAQAAWQALSHVWDLLGSASGWSTYDTFFGGGALSSAVKHSRLDDAARAAAHADACLAVLRAELSDVGEAAPIAPGVAVTGPTRFVDVWFDNIFTDLAVRQRIRQAQRNVAGSMRLVWQLTERLTWRQAQARQRLTAIDVERHALLTRPA</sequence>
<evidence type="ECO:0000256" key="1">
    <source>
        <dbReference type="SAM" id="Coils"/>
    </source>
</evidence>
<keyword evidence="3" id="KW-1185">Reference proteome</keyword>
<organism evidence="2 3">
    <name type="scientific">Rugosimonospora africana</name>
    <dbReference type="NCBI Taxonomy" id="556532"/>
    <lineage>
        <taxon>Bacteria</taxon>
        <taxon>Bacillati</taxon>
        <taxon>Actinomycetota</taxon>
        <taxon>Actinomycetes</taxon>
        <taxon>Micromonosporales</taxon>
        <taxon>Micromonosporaceae</taxon>
        <taxon>Rugosimonospora</taxon>
    </lineage>
</organism>
<reference evidence="2" key="1">
    <citation type="submission" date="2021-01" db="EMBL/GenBank/DDBJ databases">
        <title>Whole genome shotgun sequence of Rugosimonospora africana NBRC 104875.</title>
        <authorList>
            <person name="Komaki H."/>
            <person name="Tamura T."/>
        </authorList>
    </citation>
    <scope>NUCLEOTIDE SEQUENCE</scope>
    <source>
        <strain evidence="2">NBRC 104875</strain>
    </source>
</reference>
<proteinExistence type="predicted"/>
<name>A0A8J3QX51_9ACTN</name>
<dbReference type="Proteomes" id="UP000642748">
    <property type="component" value="Unassembled WGS sequence"/>
</dbReference>
<protein>
    <submittedName>
        <fullName evidence="2">Uncharacterized protein</fullName>
    </submittedName>
</protein>
<dbReference type="AlphaFoldDB" id="A0A8J3QX51"/>
<accession>A0A8J3QX51</accession>
<gene>
    <name evidence="2" type="ORF">Raf01_59090</name>
</gene>
<evidence type="ECO:0000313" key="2">
    <source>
        <dbReference type="EMBL" id="GIH17737.1"/>
    </source>
</evidence>
<dbReference type="EMBL" id="BONZ01000057">
    <property type="protein sequence ID" value="GIH17737.1"/>
    <property type="molecule type" value="Genomic_DNA"/>
</dbReference>
<evidence type="ECO:0000313" key="3">
    <source>
        <dbReference type="Proteomes" id="UP000642748"/>
    </source>
</evidence>
<comment type="caution">
    <text evidence="2">The sequence shown here is derived from an EMBL/GenBank/DDBJ whole genome shotgun (WGS) entry which is preliminary data.</text>
</comment>
<feature type="coiled-coil region" evidence="1">
    <location>
        <begin position="94"/>
        <end position="121"/>
    </location>
</feature>